<dbReference type="EMBL" id="CP018762">
    <property type="protein sequence ID" value="APZ35406.1"/>
    <property type="molecule type" value="Genomic_DNA"/>
</dbReference>
<feature type="transmembrane region" description="Helical" evidence="9">
    <location>
        <begin position="234"/>
        <end position="257"/>
    </location>
</feature>
<organism evidence="10 11">
    <name type="scientific">Microbacterium aurum</name>
    <dbReference type="NCBI Taxonomy" id="36805"/>
    <lineage>
        <taxon>Bacteria</taxon>
        <taxon>Bacillati</taxon>
        <taxon>Actinomycetota</taxon>
        <taxon>Actinomycetes</taxon>
        <taxon>Micrococcales</taxon>
        <taxon>Microbacteriaceae</taxon>
        <taxon>Microbacterium</taxon>
    </lineage>
</organism>
<sequence length="343" mass="35417">MTEPTTGVTRTLTLPQPGPSGWPKFRAWALRTPFVQVVVLVALSALLVATIPAFLVRPQAAIAVITIAALLALASMGQTLVVIIGGLDLAVAGYITFGAMIASNATSRLGWPVPFAFLVVMLVCGAVGASVGWLCHRFRIQPLVMTLGVGAMLTGGSMFLASGDYNGQPPAELRALAQLNGTTFGLPFPPVIAIVAVLGAALWLFLAKTASGRRLYATGVNPVAANFARVKTSVVWTSVFAASGALAGLAGVFIAAFGAGWSQAVGDPYLFAGLAAVLVGGTTFGSVHGGFTRTALGALILTVLSTLIVSRGLSEAQGRIVYGIIILAVVALYGRERHVRDRF</sequence>
<feature type="transmembrane region" description="Helical" evidence="9">
    <location>
        <begin position="142"/>
        <end position="163"/>
    </location>
</feature>
<feature type="transmembrane region" description="Helical" evidence="9">
    <location>
        <begin position="115"/>
        <end position="135"/>
    </location>
</feature>
<keyword evidence="6 9" id="KW-1133">Transmembrane helix</keyword>
<feature type="transmembrane region" description="Helical" evidence="9">
    <location>
        <begin position="62"/>
        <end position="95"/>
    </location>
</feature>
<evidence type="ECO:0000256" key="1">
    <source>
        <dbReference type="ARBA" id="ARBA00004651"/>
    </source>
</evidence>
<evidence type="ECO:0000313" key="11">
    <source>
        <dbReference type="Proteomes" id="UP000187185"/>
    </source>
</evidence>
<evidence type="ECO:0000256" key="6">
    <source>
        <dbReference type="ARBA" id="ARBA00022989"/>
    </source>
</evidence>
<feature type="transmembrane region" description="Helical" evidence="9">
    <location>
        <begin position="183"/>
        <end position="206"/>
    </location>
</feature>
<accession>A0A1P8UBD9</accession>
<feature type="transmembrane region" description="Helical" evidence="9">
    <location>
        <begin position="34"/>
        <end position="55"/>
    </location>
</feature>
<evidence type="ECO:0000256" key="3">
    <source>
        <dbReference type="ARBA" id="ARBA00022475"/>
    </source>
</evidence>
<dbReference type="CDD" id="cd06579">
    <property type="entry name" value="TM_PBP1_transp_AraH_like"/>
    <property type="match status" value="1"/>
</dbReference>
<evidence type="ECO:0000313" key="10">
    <source>
        <dbReference type="EMBL" id="APZ35406.1"/>
    </source>
</evidence>
<dbReference type="InterPro" id="IPR001851">
    <property type="entry name" value="ABC_transp_permease"/>
</dbReference>
<keyword evidence="11" id="KW-1185">Reference proteome</keyword>
<dbReference type="GO" id="GO:0022857">
    <property type="term" value="F:transmembrane transporter activity"/>
    <property type="evidence" value="ECO:0007669"/>
    <property type="project" value="InterPro"/>
</dbReference>
<dbReference type="Proteomes" id="UP000187185">
    <property type="component" value="Chromosome"/>
</dbReference>
<dbReference type="Pfam" id="PF02653">
    <property type="entry name" value="BPD_transp_2"/>
    <property type="match status" value="1"/>
</dbReference>
<feature type="transmembrane region" description="Helical" evidence="9">
    <location>
        <begin position="294"/>
        <end position="313"/>
    </location>
</feature>
<dbReference type="OrthoDB" id="5193167at2"/>
<dbReference type="RefSeq" id="WP_076691775.1">
    <property type="nucleotide sequence ID" value="NZ_CP018762.1"/>
</dbReference>
<reference evidence="10 11" key="1">
    <citation type="submission" date="2016-12" db="EMBL/GenBank/DDBJ databases">
        <title>Complete genome sequence of Microbacterium aurum KACC 15219.</title>
        <authorList>
            <person name="Jung Y."/>
            <person name="Shin J.-H."/>
            <person name="Lee Y.-J."/>
            <person name="Yi H."/>
            <person name="Bahn Y.-S."/>
            <person name="Kim J.F."/>
            <person name="Lee D.-W."/>
        </authorList>
    </citation>
    <scope>NUCLEOTIDE SEQUENCE [LARGE SCALE GENOMIC DNA]</scope>
    <source>
        <strain evidence="10 11">KACC 15219</strain>
    </source>
</reference>
<keyword evidence="4" id="KW-0997">Cell inner membrane</keyword>
<protein>
    <recommendedName>
        <fullName evidence="8">Autoinducer 2 import system permease protein LsrD</fullName>
    </recommendedName>
</protein>
<keyword evidence="7 9" id="KW-0472">Membrane</keyword>
<dbReference type="STRING" id="36805.BOH66_15005"/>
<dbReference type="KEGG" id="maur:BOH66_15005"/>
<feature type="transmembrane region" description="Helical" evidence="9">
    <location>
        <begin position="319"/>
        <end position="335"/>
    </location>
</feature>
<comment type="subcellular location">
    <subcellularLocation>
        <location evidence="1">Cell membrane</location>
        <topology evidence="1">Multi-pass membrane protein</topology>
    </subcellularLocation>
</comment>
<proteinExistence type="predicted"/>
<gene>
    <name evidence="10" type="ORF">BOH66_15005</name>
</gene>
<evidence type="ECO:0000256" key="8">
    <source>
        <dbReference type="ARBA" id="ARBA00039381"/>
    </source>
</evidence>
<dbReference type="PANTHER" id="PTHR32196">
    <property type="entry name" value="ABC TRANSPORTER PERMEASE PROTEIN YPHD-RELATED-RELATED"/>
    <property type="match status" value="1"/>
</dbReference>
<keyword evidence="2" id="KW-0813">Transport</keyword>
<dbReference type="PANTHER" id="PTHR32196:SF71">
    <property type="entry name" value="AUTOINDUCER 2 IMPORT SYSTEM PERMEASE PROTEIN LSRD"/>
    <property type="match status" value="1"/>
</dbReference>
<keyword evidence="5 9" id="KW-0812">Transmembrane</keyword>
<feature type="transmembrane region" description="Helical" evidence="9">
    <location>
        <begin position="269"/>
        <end position="287"/>
    </location>
</feature>
<evidence type="ECO:0000256" key="9">
    <source>
        <dbReference type="SAM" id="Phobius"/>
    </source>
</evidence>
<evidence type="ECO:0000256" key="4">
    <source>
        <dbReference type="ARBA" id="ARBA00022519"/>
    </source>
</evidence>
<name>A0A1P8UBD9_9MICO</name>
<dbReference type="AlphaFoldDB" id="A0A1P8UBD9"/>
<keyword evidence="3" id="KW-1003">Cell membrane</keyword>
<evidence type="ECO:0000256" key="7">
    <source>
        <dbReference type="ARBA" id="ARBA00023136"/>
    </source>
</evidence>
<dbReference type="GO" id="GO:0005886">
    <property type="term" value="C:plasma membrane"/>
    <property type="evidence" value="ECO:0007669"/>
    <property type="project" value="UniProtKB-SubCell"/>
</dbReference>
<evidence type="ECO:0000256" key="5">
    <source>
        <dbReference type="ARBA" id="ARBA00022692"/>
    </source>
</evidence>
<evidence type="ECO:0000256" key="2">
    <source>
        <dbReference type="ARBA" id="ARBA00022448"/>
    </source>
</evidence>